<evidence type="ECO:0000313" key="9">
    <source>
        <dbReference type="Proteomes" id="UP001147760"/>
    </source>
</evidence>
<dbReference type="PROSITE" id="PS50048">
    <property type="entry name" value="ZN2_CY6_FUNGAL_2"/>
    <property type="match status" value="1"/>
</dbReference>
<dbReference type="Proteomes" id="UP001147760">
    <property type="component" value="Unassembled WGS sequence"/>
</dbReference>
<feature type="region of interest" description="Disordered" evidence="6">
    <location>
        <begin position="33"/>
        <end position="67"/>
    </location>
</feature>
<dbReference type="OrthoDB" id="4525710at2759"/>
<dbReference type="PANTHER" id="PTHR37534:SF25">
    <property type="entry name" value="ZN(II)2CYS6 TRANSCRIPTION FACTOR (EUROFUNG)"/>
    <property type="match status" value="1"/>
</dbReference>
<dbReference type="Pfam" id="PF11951">
    <property type="entry name" value="Fungal_trans_2"/>
    <property type="match status" value="1"/>
</dbReference>
<evidence type="ECO:0000256" key="2">
    <source>
        <dbReference type="ARBA" id="ARBA00023015"/>
    </source>
</evidence>
<protein>
    <recommendedName>
        <fullName evidence="7">Zn(2)-C6 fungal-type domain-containing protein</fullName>
    </recommendedName>
</protein>
<evidence type="ECO:0000256" key="3">
    <source>
        <dbReference type="ARBA" id="ARBA00023125"/>
    </source>
</evidence>
<dbReference type="SUPFAM" id="SSF57701">
    <property type="entry name" value="Zn2/Cys6 DNA-binding domain"/>
    <property type="match status" value="1"/>
</dbReference>
<reference evidence="8" key="2">
    <citation type="journal article" date="2023" name="IMA Fungus">
        <title>Comparative genomic study of the Penicillium genus elucidates a diverse pangenome and 15 lateral gene transfer events.</title>
        <authorList>
            <person name="Petersen C."/>
            <person name="Sorensen T."/>
            <person name="Nielsen M.R."/>
            <person name="Sondergaard T.E."/>
            <person name="Sorensen J.L."/>
            <person name="Fitzpatrick D.A."/>
            <person name="Frisvad J.C."/>
            <person name="Nielsen K.L."/>
        </authorList>
    </citation>
    <scope>NUCLEOTIDE SEQUENCE</scope>
    <source>
        <strain evidence="8">IBT 17660</strain>
    </source>
</reference>
<gene>
    <name evidence="8" type="ORF">N7530_012577</name>
</gene>
<dbReference type="InterPro" id="IPR001138">
    <property type="entry name" value="Zn2Cys6_DnaBD"/>
</dbReference>
<organism evidence="8 9">
    <name type="scientific">Penicillium desertorum</name>
    <dbReference type="NCBI Taxonomy" id="1303715"/>
    <lineage>
        <taxon>Eukaryota</taxon>
        <taxon>Fungi</taxon>
        <taxon>Dikarya</taxon>
        <taxon>Ascomycota</taxon>
        <taxon>Pezizomycotina</taxon>
        <taxon>Eurotiomycetes</taxon>
        <taxon>Eurotiomycetidae</taxon>
        <taxon>Eurotiales</taxon>
        <taxon>Aspergillaceae</taxon>
        <taxon>Penicillium</taxon>
    </lineage>
</organism>
<keyword evidence="9" id="KW-1185">Reference proteome</keyword>
<dbReference type="GO" id="GO:0008270">
    <property type="term" value="F:zinc ion binding"/>
    <property type="evidence" value="ECO:0007669"/>
    <property type="project" value="InterPro"/>
</dbReference>
<comment type="caution">
    <text evidence="8">The sequence shown here is derived from an EMBL/GenBank/DDBJ whole genome shotgun (WGS) entry which is preliminary data.</text>
</comment>
<feature type="region of interest" description="Disordered" evidence="6">
    <location>
        <begin position="99"/>
        <end position="122"/>
    </location>
</feature>
<dbReference type="PROSITE" id="PS00463">
    <property type="entry name" value="ZN2_CY6_FUNGAL_1"/>
    <property type="match status" value="1"/>
</dbReference>
<keyword evidence="3" id="KW-0238">DNA-binding</keyword>
<dbReference type="PANTHER" id="PTHR37534">
    <property type="entry name" value="TRANSCRIPTIONAL ACTIVATOR PROTEIN UGA3"/>
    <property type="match status" value="1"/>
</dbReference>
<name>A0A9X0BGW0_9EURO</name>
<comment type="subcellular location">
    <subcellularLocation>
        <location evidence="1">Nucleus</location>
    </subcellularLocation>
</comment>
<dbReference type="SMART" id="SM00066">
    <property type="entry name" value="GAL4"/>
    <property type="match status" value="1"/>
</dbReference>
<dbReference type="Gene3D" id="4.10.240.10">
    <property type="entry name" value="Zn(2)-C6 fungal-type DNA-binding domain"/>
    <property type="match status" value="1"/>
</dbReference>
<dbReference type="CDD" id="cd00067">
    <property type="entry name" value="GAL4"/>
    <property type="match status" value="1"/>
</dbReference>
<evidence type="ECO:0000256" key="6">
    <source>
        <dbReference type="SAM" id="MobiDB-lite"/>
    </source>
</evidence>
<dbReference type="Pfam" id="PF00172">
    <property type="entry name" value="Zn_clus"/>
    <property type="match status" value="1"/>
</dbReference>
<evidence type="ECO:0000256" key="5">
    <source>
        <dbReference type="ARBA" id="ARBA00023242"/>
    </source>
</evidence>
<evidence type="ECO:0000256" key="4">
    <source>
        <dbReference type="ARBA" id="ARBA00023163"/>
    </source>
</evidence>
<keyword evidence="5" id="KW-0539">Nucleus</keyword>
<feature type="compositionally biased region" description="Low complexity" evidence="6">
    <location>
        <begin position="102"/>
        <end position="116"/>
    </location>
</feature>
<dbReference type="AlphaFoldDB" id="A0A9X0BGW0"/>
<sequence length="573" mass="64052">MRGCLTCRLRHLKCDKSGSKCLRCQRSGRECVPAPGKSEEVSFRHGQNPSLRGKGPPRYGESDLAFPDDQVWVDTSSDFDFKDETDQTAAEYYVVPVRGQASTSRSSSEHSTPPSTMDSASATPNLVIPAYAAGSQLDSRSNSVNSPRAPTTPTPLGQPRLSNVTEAFLLRHFQKYLAPWVSQPFDQFPTLKLTAQLDAFNPERHFSTDVIERATQSPLLLYACLAVSACHLSRTTNSIAGEVAHAYHERCISIMLPVLDKPDFMIGIDILLSSTVILRFFESISCAWTTSSTQNNYPANAIHPTAHSPPNDQQHHLLAGSVYVSSHVDSAISGGLASASFWAYVIQDIQFALTYQKCLRLTFAPFDDRLRRWWAAKPALSDGDWTNRAIWLLAETIDFCYNIPGRSHKGRIGGVGETAIKHRILEWELGRPDTFVPLHVSPPDPGSGKPFPVAWYTSLWHATAIQHICLTKSLMLIRELEFYDRSMLHLEQPVKLRNDLAETLNFMFGIAVSADDDPTLRITACHALFACTSWVEDPVVQNLLIDLLRRSEREDGWPWGYMHNQVVQAWRPI</sequence>
<reference evidence="8" key="1">
    <citation type="submission" date="2022-12" db="EMBL/GenBank/DDBJ databases">
        <authorList>
            <person name="Petersen C."/>
        </authorList>
    </citation>
    <scope>NUCLEOTIDE SEQUENCE</scope>
    <source>
        <strain evidence="8">IBT 17660</strain>
    </source>
</reference>
<keyword evidence="4" id="KW-0804">Transcription</keyword>
<evidence type="ECO:0000259" key="7">
    <source>
        <dbReference type="PROSITE" id="PS50048"/>
    </source>
</evidence>
<dbReference type="EMBL" id="JAPWDO010000009">
    <property type="protein sequence ID" value="KAJ5457303.1"/>
    <property type="molecule type" value="Genomic_DNA"/>
</dbReference>
<proteinExistence type="predicted"/>
<keyword evidence="2" id="KW-0805">Transcription regulation</keyword>
<dbReference type="GO" id="GO:0000976">
    <property type="term" value="F:transcription cis-regulatory region binding"/>
    <property type="evidence" value="ECO:0007669"/>
    <property type="project" value="TreeGrafter"/>
</dbReference>
<dbReference type="GO" id="GO:0000981">
    <property type="term" value="F:DNA-binding transcription factor activity, RNA polymerase II-specific"/>
    <property type="evidence" value="ECO:0007669"/>
    <property type="project" value="InterPro"/>
</dbReference>
<feature type="region of interest" description="Disordered" evidence="6">
    <location>
        <begin position="137"/>
        <end position="160"/>
    </location>
</feature>
<dbReference type="GO" id="GO:0005634">
    <property type="term" value="C:nucleus"/>
    <property type="evidence" value="ECO:0007669"/>
    <property type="project" value="UniProtKB-SubCell"/>
</dbReference>
<evidence type="ECO:0000313" key="8">
    <source>
        <dbReference type="EMBL" id="KAJ5457303.1"/>
    </source>
</evidence>
<evidence type="ECO:0000256" key="1">
    <source>
        <dbReference type="ARBA" id="ARBA00004123"/>
    </source>
</evidence>
<dbReference type="GO" id="GO:0045944">
    <property type="term" value="P:positive regulation of transcription by RNA polymerase II"/>
    <property type="evidence" value="ECO:0007669"/>
    <property type="project" value="TreeGrafter"/>
</dbReference>
<accession>A0A9X0BGW0</accession>
<dbReference type="InterPro" id="IPR021858">
    <property type="entry name" value="Fun_TF"/>
</dbReference>
<feature type="domain" description="Zn(2)-C6 fungal-type" evidence="7">
    <location>
        <begin position="3"/>
        <end position="32"/>
    </location>
</feature>
<dbReference type="InterPro" id="IPR036864">
    <property type="entry name" value="Zn2-C6_fun-type_DNA-bd_sf"/>
</dbReference>